<dbReference type="GO" id="GO:0000166">
    <property type="term" value="F:nucleotide binding"/>
    <property type="evidence" value="ECO:0007669"/>
    <property type="project" value="InterPro"/>
</dbReference>
<dbReference type="AlphaFoldDB" id="A0A6A6REF6"/>
<dbReference type="SUPFAM" id="SSF55347">
    <property type="entry name" value="Glyceraldehyde-3-phosphate dehydrogenase-like, C-terminal domain"/>
    <property type="match status" value="1"/>
</dbReference>
<dbReference type="InterPro" id="IPR000683">
    <property type="entry name" value="Gfo/Idh/MocA-like_OxRdtase_N"/>
</dbReference>
<dbReference type="EMBL" id="MU004181">
    <property type="protein sequence ID" value="KAF2502762.1"/>
    <property type="molecule type" value="Genomic_DNA"/>
</dbReference>
<proteinExistence type="inferred from homology"/>
<feature type="domain" description="Gfo/Idh/MocA-like oxidoreductase N-terminal" evidence="2">
    <location>
        <begin position="45"/>
        <end position="166"/>
    </location>
</feature>
<gene>
    <name evidence="4" type="ORF">BU16DRAFT_521436</name>
</gene>
<dbReference type="InterPro" id="IPR055170">
    <property type="entry name" value="GFO_IDH_MocA-like_dom"/>
</dbReference>
<dbReference type="OrthoDB" id="2129491at2759"/>
<comment type="similarity">
    <text evidence="1">Belongs to the Gfo/Idh/MocA family.</text>
</comment>
<name>A0A6A6REF6_9PEZI</name>
<accession>A0A6A6REF6</accession>
<dbReference type="Proteomes" id="UP000799750">
    <property type="component" value="Unassembled WGS sequence"/>
</dbReference>
<dbReference type="PANTHER" id="PTHR43054:SF1">
    <property type="entry name" value="SCYLLO-INOSITOL 2-DEHYDROGENASE (NADP(+)) IOLU"/>
    <property type="match status" value="1"/>
</dbReference>
<reference evidence="4" key="1">
    <citation type="journal article" date="2020" name="Stud. Mycol.">
        <title>101 Dothideomycetes genomes: a test case for predicting lifestyles and emergence of pathogens.</title>
        <authorList>
            <person name="Haridas S."/>
            <person name="Albert R."/>
            <person name="Binder M."/>
            <person name="Bloem J."/>
            <person name="Labutti K."/>
            <person name="Salamov A."/>
            <person name="Andreopoulos B."/>
            <person name="Baker S."/>
            <person name="Barry K."/>
            <person name="Bills G."/>
            <person name="Bluhm B."/>
            <person name="Cannon C."/>
            <person name="Castanera R."/>
            <person name="Culley D."/>
            <person name="Daum C."/>
            <person name="Ezra D."/>
            <person name="Gonzalez J."/>
            <person name="Henrissat B."/>
            <person name="Kuo A."/>
            <person name="Liang C."/>
            <person name="Lipzen A."/>
            <person name="Lutzoni F."/>
            <person name="Magnuson J."/>
            <person name="Mondo S."/>
            <person name="Nolan M."/>
            <person name="Ohm R."/>
            <person name="Pangilinan J."/>
            <person name="Park H.-J."/>
            <person name="Ramirez L."/>
            <person name="Alfaro M."/>
            <person name="Sun H."/>
            <person name="Tritt A."/>
            <person name="Yoshinaga Y."/>
            <person name="Zwiers L.-H."/>
            <person name="Turgeon B."/>
            <person name="Goodwin S."/>
            <person name="Spatafora J."/>
            <person name="Crous P."/>
            <person name="Grigoriev I."/>
        </authorList>
    </citation>
    <scope>NUCLEOTIDE SEQUENCE</scope>
    <source>
        <strain evidence="4">CBS 269.34</strain>
    </source>
</reference>
<feature type="domain" description="GFO/IDH/MocA-like oxidoreductase" evidence="3">
    <location>
        <begin position="204"/>
        <end position="295"/>
    </location>
</feature>
<evidence type="ECO:0000259" key="2">
    <source>
        <dbReference type="Pfam" id="PF01408"/>
    </source>
</evidence>
<evidence type="ECO:0000313" key="4">
    <source>
        <dbReference type="EMBL" id="KAF2502762.1"/>
    </source>
</evidence>
<dbReference type="Pfam" id="PF22725">
    <property type="entry name" value="GFO_IDH_MocA_C3"/>
    <property type="match status" value="1"/>
</dbReference>
<evidence type="ECO:0000259" key="3">
    <source>
        <dbReference type="Pfam" id="PF22725"/>
    </source>
</evidence>
<organism evidence="4 5">
    <name type="scientific">Lophium mytilinum</name>
    <dbReference type="NCBI Taxonomy" id="390894"/>
    <lineage>
        <taxon>Eukaryota</taxon>
        <taxon>Fungi</taxon>
        <taxon>Dikarya</taxon>
        <taxon>Ascomycota</taxon>
        <taxon>Pezizomycotina</taxon>
        <taxon>Dothideomycetes</taxon>
        <taxon>Pleosporomycetidae</taxon>
        <taxon>Mytilinidiales</taxon>
        <taxon>Mytilinidiaceae</taxon>
        <taxon>Lophium</taxon>
    </lineage>
</organism>
<sequence>MAQWRLIVSQSLKISNIVPRNIPPPTSRLQPRVQTTLLTSTSAMLNFGIIGTGWITASFVTSAHSTKKWQLRAVYSRNSSSASDFSSKFSSDVAEPIKSHTELSELASDPEVQAVYIASPNSLHYAHAKQMLEGGKHVILEKPATSTSAELDSLFALAKSKNLFLIEAFRHLHEVNFKILKKELSRLGRIFGGSLNYAAYSSRYDNVLKGEVPNIFNLDFSGGSLVDLGVYPISAAIALFGAPKSSSYSPVMIATGADGGGTILLQYDGFTVSILASKIYTSTAPSEVFGEKGTLSVPTITDIESVKFLDAKLKGKATELGGKRCDLNLKEEAELFAGIIEGADWAAAKELEALSRAVIEVTESCRRANGLTFKVEKGQ</sequence>
<dbReference type="InterPro" id="IPR036291">
    <property type="entry name" value="NAD(P)-bd_dom_sf"/>
</dbReference>
<protein>
    <submittedName>
        <fullName evidence="4">Oxidoreductase-like protein</fullName>
    </submittedName>
</protein>
<keyword evidence="5" id="KW-1185">Reference proteome</keyword>
<dbReference type="Pfam" id="PF01408">
    <property type="entry name" value="GFO_IDH_MocA"/>
    <property type="match status" value="1"/>
</dbReference>
<evidence type="ECO:0000313" key="5">
    <source>
        <dbReference type="Proteomes" id="UP000799750"/>
    </source>
</evidence>
<evidence type="ECO:0000256" key="1">
    <source>
        <dbReference type="ARBA" id="ARBA00010928"/>
    </source>
</evidence>
<dbReference type="SUPFAM" id="SSF51735">
    <property type="entry name" value="NAD(P)-binding Rossmann-fold domains"/>
    <property type="match status" value="1"/>
</dbReference>
<dbReference type="PANTHER" id="PTHR43054">
    <property type="match status" value="1"/>
</dbReference>
<dbReference type="Gene3D" id="3.40.50.720">
    <property type="entry name" value="NAD(P)-binding Rossmann-like Domain"/>
    <property type="match status" value="1"/>
</dbReference>
<dbReference type="Gene3D" id="3.30.360.10">
    <property type="entry name" value="Dihydrodipicolinate Reductase, domain 2"/>
    <property type="match status" value="1"/>
</dbReference>